<reference evidence="3 4" key="2">
    <citation type="journal article" date="2021" name="Int. J. Syst. Evol. Microbiol.">
        <title>Isolation and Polyphasic Characterization of Desulfuromonas versatilis sp. Nov., an Electrogenic Bacteria Capable of Versatile Metabolism Isolated from a Graphene Oxide-Reducing Enrichment Culture.</title>
        <authorList>
            <person name="Xie L."/>
            <person name="Yoshida N."/>
            <person name="Ishii S."/>
            <person name="Meng L."/>
        </authorList>
    </citation>
    <scope>NUCLEOTIDE SEQUENCE [LARGE SCALE GENOMIC DNA]</scope>
    <source>
        <strain evidence="3 4">NIT-T3</strain>
    </source>
</reference>
<name>A0ABM8I0P5_9BACT</name>
<evidence type="ECO:0000256" key="1">
    <source>
        <dbReference type="SAM" id="MobiDB-lite"/>
    </source>
</evidence>
<dbReference type="EMBL" id="AP024355">
    <property type="protein sequence ID" value="BCR06660.1"/>
    <property type="molecule type" value="Genomic_DNA"/>
</dbReference>
<organism evidence="3 4">
    <name type="scientific">Desulfuromonas versatilis</name>
    <dbReference type="NCBI Taxonomy" id="2802975"/>
    <lineage>
        <taxon>Bacteria</taxon>
        <taxon>Pseudomonadati</taxon>
        <taxon>Thermodesulfobacteriota</taxon>
        <taxon>Desulfuromonadia</taxon>
        <taxon>Desulfuromonadales</taxon>
        <taxon>Desulfuromonadaceae</taxon>
        <taxon>Desulfuromonas</taxon>
    </lineage>
</organism>
<feature type="transmembrane region" description="Helical" evidence="2">
    <location>
        <begin position="40"/>
        <end position="58"/>
    </location>
</feature>
<evidence type="ECO:0000313" key="3">
    <source>
        <dbReference type="EMBL" id="BCR06660.1"/>
    </source>
</evidence>
<feature type="transmembrane region" description="Helical" evidence="2">
    <location>
        <begin position="109"/>
        <end position="126"/>
    </location>
</feature>
<keyword evidence="4" id="KW-1185">Reference proteome</keyword>
<accession>A0ABM8I0P5</accession>
<feature type="transmembrane region" description="Helical" evidence="2">
    <location>
        <begin position="132"/>
        <end position="151"/>
    </location>
</feature>
<keyword evidence="2" id="KW-0812">Transmembrane</keyword>
<dbReference type="Proteomes" id="UP001319827">
    <property type="component" value="Chromosome"/>
</dbReference>
<evidence type="ECO:0000313" key="4">
    <source>
        <dbReference type="Proteomes" id="UP001319827"/>
    </source>
</evidence>
<evidence type="ECO:0000256" key="2">
    <source>
        <dbReference type="SAM" id="Phobius"/>
    </source>
</evidence>
<feature type="compositionally biased region" description="Polar residues" evidence="1">
    <location>
        <begin position="1"/>
        <end position="11"/>
    </location>
</feature>
<keyword evidence="2" id="KW-1133">Transmembrane helix</keyword>
<evidence type="ECO:0008006" key="5">
    <source>
        <dbReference type="Google" id="ProtNLM"/>
    </source>
</evidence>
<feature type="region of interest" description="Disordered" evidence="1">
    <location>
        <begin position="1"/>
        <end position="22"/>
    </location>
</feature>
<sequence>MTSPGPRTASSPRAGLPGPGERRREIETRIRRLHALANRGLWGLAIFILISIGAQRNFSFIPEISPEIRALLGPSPPIKLISIALAVYAFSALILILSRMMSGSNSYRGWSHLGYLSAFYAFYYYGEALQQNFWAVFAAGITILGLEYYQIWTHCAEALRKEKQLLASLGTPSDA</sequence>
<protein>
    <recommendedName>
        <fullName evidence="5">Menaquinol oxidoreductase</fullName>
    </recommendedName>
</protein>
<proteinExistence type="predicted"/>
<reference evidence="3 4" key="1">
    <citation type="journal article" date="2016" name="C (Basel)">
        <title>Selective Growth of and Electricity Production by Marine Exoelectrogenic Bacteria in Self-Aggregated Hydrogel of Microbially Reduced Graphene Oxide.</title>
        <authorList>
            <person name="Yoshida N."/>
            <person name="Goto Y."/>
            <person name="Miyata Y."/>
        </authorList>
    </citation>
    <scope>NUCLEOTIDE SEQUENCE [LARGE SCALE GENOMIC DNA]</scope>
    <source>
        <strain evidence="3 4">NIT-T3</strain>
    </source>
</reference>
<gene>
    <name evidence="3" type="ORF">DESUT3_37290</name>
</gene>
<feature type="transmembrane region" description="Helical" evidence="2">
    <location>
        <begin position="78"/>
        <end position="97"/>
    </location>
</feature>
<dbReference type="RefSeq" id="WP_221250045.1">
    <property type="nucleotide sequence ID" value="NZ_AP024355.1"/>
</dbReference>
<keyword evidence="2" id="KW-0472">Membrane</keyword>